<dbReference type="GO" id="GO:0008270">
    <property type="term" value="F:zinc ion binding"/>
    <property type="evidence" value="ECO:0007669"/>
    <property type="project" value="InterPro"/>
</dbReference>
<keyword evidence="3" id="KW-0255">Endonuclease</keyword>
<keyword evidence="3" id="KW-0540">Nuclease</keyword>
<dbReference type="RefSeq" id="WP_109535250.1">
    <property type="nucleotide sequence ID" value="NZ_QEYD01000017.1"/>
</dbReference>
<dbReference type="SMART" id="SM00507">
    <property type="entry name" value="HNHc"/>
    <property type="match status" value="1"/>
</dbReference>
<dbReference type="Pfam" id="PF01844">
    <property type="entry name" value="HNH"/>
    <property type="match status" value="1"/>
</dbReference>
<evidence type="ECO:0000259" key="2">
    <source>
        <dbReference type="SMART" id="SM00507"/>
    </source>
</evidence>
<gene>
    <name evidence="3" type="ORF">C4N9_20730</name>
</gene>
<dbReference type="Gene3D" id="1.10.30.50">
    <property type="match status" value="1"/>
</dbReference>
<dbReference type="CDD" id="cd00085">
    <property type="entry name" value="HNHc"/>
    <property type="match status" value="1"/>
</dbReference>
<comment type="caution">
    <text evidence="3">The sequence shown here is derived from an EMBL/GenBank/DDBJ whole genome shotgun (WGS) entry which is preliminary data.</text>
</comment>
<protein>
    <submittedName>
        <fullName evidence="3">Endonuclease</fullName>
    </submittedName>
</protein>
<dbReference type="OrthoDB" id="5292295at2"/>
<dbReference type="InterPro" id="IPR003615">
    <property type="entry name" value="HNH_nuc"/>
</dbReference>
<dbReference type="Proteomes" id="UP000244940">
    <property type="component" value="Unassembled WGS sequence"/>
</dbReference>
<feature type="region of interest" description="Disordered" evidence="1">
    <location>
        <begin position="79"/>
        <end position="119"/>
    </location>
</feature>
<dbReference type="AlphaFoldDB" id="A0A2U2C4B6"/>
<keyword evidence="3" id="KW-0378">Hydrolase</keyword>
<dbReference type="GO" id="GO:0004519">
    <property type="term" value="F:endonuclease activity"/>
    <property type="evidence" value="ECO:0007669"/>
    <property type="project" value="UniProtKB-KW"/>
</dbReference>
<reference evidence="3 4" key="1">
    <citation type="submission" date="2018-05" db="EMBL/GenBank/DDBJ databases">
        <title>Pararhodobacter marina sp. nov., isolated from deep-sea water of the Indian Ocean.</title>
        <authorList>
            <person name="Lai Q.Sr."/>
            <person name="Liu X."/>
            <person name="Shao Z."/>
        </authorList>
    </citation>
    <scope>NUCLEOTIDE SEQUENCE [LARGE SCALE GENOMIC DNA]</scope>
    <source>
        <strain evidence="3 4">CIC4N-9</strain>
    </source>
</reference>
<proteinExistence type="predicted"/>
<feature type="compositionally biased region" description="Basic residues" evidence="1">
    <location>
        <begin position="79"/>
        <end position="93"/>
    </location>
</feature>
<dbReference type="EMBL" id="QEYD01000017">
    <property type="protein sequence ID" value="PWE26689.1"/>
    <property type="molecule type" value="Genomic_DNA"/>
</dbReference>
<evidence type="ECO:0000256" key="1">
    <source>
        <dbReference type="SAM" id="MobiDB-lite"/>
    </source>
</evidence>
<accession>A0A2U2C4B6</accession>
<feature type="domain" description="HNH nuclease" evidence="2">
    <location>
        <begin position="11"/>
        <end position="65"/>
    </location>
</feature>
<evidence type="ECO:0000313" key="4">
    <source>
        <dbReference type="Proteomes" id="UP000244940"/>
    </source>
</evidence>
<keyword evidence="4" id="KW-1185">Reference proteome</keyword>
<sequence length="119" mass="13072">MSRRRSEFPGKIRAAAFERAKGCCEECGVSIRPGNGPEYDHRIPDALGGEPTLDNCAVLCRSCHGAKTAKEDVPRIAKAKRVQRGHINAKPKPTRPIPGSRNHHLKRKVGGGTVPRWKD</sequence>
<organism evidence="3 4">
    <name type="scientific">Pararhodobacter marinus</name>
    <dbReference type="NCBI Taxonomy" id="2184063"/>
    <lineage>
        <taxon>Bacteria</taxon>
        <taxon>Pseudomonadati</taxon>
        <taxon>Pseudomonadota</taxon>
        <taxon>Alphaproteobacteria</taxon>
        <taxon>Rhodobacterales</taxon>
        <taxon>Paracoccaceae</taxon>
        <taxon>Pararhodobacter</taxon>
    </lineage>
</organism>
<dbReference type="GeneID" id="94367324"/>
<dbReference type="GO" id="GO:0003676">
    <property type="term" value="F:nucleic acid binding"/>
    <property type="evidence" value="ECO:0007669"/>
    <property type="project" value="InterPro"/>
</dbReference>
<evidence type="ECO:0000313" key="3">
    <source>
        <dbReference type="EMBL" id="PWE26689.1"/>
    </source>
</evidence>
<dbReference type="InterPro" id="IPR002711">
    <property type="entry name" value="HNH"/>
</dbReference>
<name>A0A2U2C4B6_9RHOB</name>